<organism evidence="2">
    <name type="scientific">marine sediment metagenome</name>
    <dbReference type="NCBI Taxonomy" id="412755"/>
    <lineage>
        <taxon>unclassified sequences</taxon>
        <taxon>metagenomes</taxon>
        <taxon>ecological metagenomes</taxon>
    </lineage>
</organism>
<sequence length="84" mass="10416">MDLCMVNRPSDLVNLHAEMRRDEREELRKWKGTKHWREWLLSIPQLLRERADKIENLELKLQIAERDKHELEERCRRLQERLGE</sequence>
<gene>
    <name evidence="2" type="ORF">LCGC14_0497410</name>
</gene>
<feature type="coiled-coil region" evidence="1">
    <location>
        <begin position="47"/>
        <end position="81"/>
    </location>
</feature>
<dbReference type="EMBL" id="LAZR01000576">
    <property type="protein sequence ID" value="KKN63863.1"/>
    <property type="molecule type" value="Genomic_DNA"/>
</dbReference>
<reference evidence="2" key="1">
    <citation type="journal article" date="2015" name="Nature">
        <title>Complex archaea that bridge the gap between prokaryotes and eukaryotes.</title>
        <authorList>
            <person name="Spang A."/>
            <person name="Saw J.H."/>
            <person name="Jorgensen S.L."/>
            <person name="Zaremba-Niedzwiedzka K."/>
            <person name="Martijn J."/>
            <person name="Lind A.E."/>
            <person name="van Eijk R."/>
            <person name="Schleper C."/>
            <person name="Guy L."/>
            <person name="Ettema T.J."/>
        </authorList>
    </citation>
    <scope>NUCLEOTIDE SEQUENCE</scope>
</reference>
<protein>
    <recommendedName>
        <fullName evidence="3">Serine-tRNA synthetase type1 N-terminal domain-containing protein</fullName>
    </recommendedName>
</protein>
<keyword evidence="1" id="KW-0175">Coiled coil</keyword>
<dbReference type="AlphaFoldDB" id="A0A0F9VDK7"/>
<comment type="caution">
    <text evidence="2">The sequence shown here is derived from an EMBL/GenBank/DDBJ whole genome shotgun (WGS) entry which is preliminary data.</text>
</comment>
<evidence type="ECO:0000313" key="2">
    <source>
        <dbReference type="EMBL" id="KKN63863.1"/>
    </source>
</evidence>
<evidence type="ECO:0008006" key="3">
    <source>
        <dbReference type="Google" id="ProtNLM"/>
    </source>
</evidence>
<evidence type="ECO:0000256" key="1">
    <source>
        <dbReference type="SAM" id="Coils"/>
    </source>
</evidence>
<accession>A0A0F9VDK7</accession>
<proteinExistence type="predicted"/>
<name>A0A0F9VDK7_9ZZZZ</name>